<dbReference type="EMBL" id="AFYH01189616">
    <property type="status" value="NOT_ANNOTATED_CDS"/>
    <property type="molecule type" value="Genomic_DNA"/>
</dbReference>
<feature type="active site" description="Nucleophile" evidence="7">
    <location>
        <position position="327"/>
    </location>
</feature>
<dbReference type="Bgee" id="ENSLACG00000005861">
    <property type="expression patterns" value="Expressed in muscle tissue"/>
</dbReference>
<evidence type="ECO:0000256" key="1">
    <source>
        <dbReference type="ARBA" id="ARBA00004173"/>
    </source>
</evidence>
<evidence type="ECO:0000256" key="8">
    <source>
        <dbReference type="SAM" id="MobiDB-lite"/>
    </source>
</evidence>
<evidence type="ECO:0000256" key="5">
    <source>
        <dbReference type="ARBA" id="ARBA00022884"/>
    </source>
</evidence>
<feature type="compositionally biased region" description="Basic and acidic residues" evidence="8">
    <location>
        <begin position="62"/>
        <end position="73"/>
    </location>
</feature>
<dbReference type="SUPFAM" id="SSF53335">
    <property type="entry name" value="S-adenosyl-L-methionine-dependent methyltransferases"/>
    <property type="match status" value="1"/>
</dbReference>
<dbReference type="OrthoDB" id="8020218at2759"/>
<reference evidence="10" key="2">
    <citation type="submission" date="2025-08" db="UniProtKB">
        <authorList>
            <consortium name="Ensembl"/>
        </authorList>
    </citation>
    <scope>IDENTIFICATION</scope>
</reference>
<keyword evidence="2 7" id="KW-0489">Methyltransferase</keyword>
<evidence type="ECO:0000256" key="3">
    <source>
        <dbReference type="ARBA" id="ARBA00022679"/>
    </source>
</evidence>
<dbReference type="EMBL" id="AFYH01189621">
    <property type="status" value="NOT_ANNOTATED_CDS"/>
    <property type="molecule type" value="Genomic_DNA"/>
</dbReference>
<feature type="domain" description="SAM-dependent MTase RsmB/NOP-type" evidence="9">
    <location>
        <begin position="106"/>
        <end position="395"/>
    </location>
</feature>
<organism evidence="10 11">
    <name type="scientific">Latimeria chalumnae</name>
    <name type="common">Coelacanth</name>
    <dbReference type="NCBI Taxonomy" id="7897"/>
    <lineage>
        <taxon>Eukaryota</taxon>
        <taxon>Metazoa</taxon>
        <taxon>Chordata</taxon>
        <taxon>Craniata</taxon>
        <taxon>Vertebrata</taxon>
        <taxon>Euteleostomi</taxon>
        <taxon>Coelacanthiformes</taxon>
        <taxon>Coelacanthidae</taxon>
        <taxon>Latimeria</taxon>
    </lineage>
</organism>
<dbReference type="EMBL" id="AFYH01189615">
    <property type="status" value="NOT_ANNOTATED_CDS"/>
    <property type="molecule type" value="Genomic_DNA"/>
</dbReference>
<evidence type="ECO:0000256" key="7">
    <source>
        <dbReference type="PROSITE-ProRule" id="PRU01023"/>
    </source>
</evidence>
<comment type="subcellular location">
    <subcellularLocation>
        <location evidence="1">Mitochondrion</location>
    </subcellularLocation>
</comment>
<dbReference type="EMBL" id="AFYH01189619">
    <property type="status" value="NOT_ANNOTATED_CDS"/>
    <property type="molecule type" value="Genomic_DNA"/>
</dbReference>
<dbReference type="PANTHER" id="PTHR22808:SF8">
    <property type="entry name" value="TRNA (CYTOSINE(34)-C(5))-METHYLTRANSFERASE, MITOCHONDRIAL"/>
    <property type="match status" value="1"/>
</dbReference>
<feature type="binding site" evidence="7">
    <location>
        <position position="255"/>
    </location>
    <ligand>
        <name>S-adenosyl-L-methionine</name>
        <dbReference type="ChEBI" id="CHEBI:59789"/>
    </ligand>
</feature>
<evidence type="ECO:0000256" key="2">
    <source>
        <dbReference type="ARBA" id="ARBA00022603"/>
    </source>
</evidence>
<keyword evidence="3 7" id="KW-0808">Transferase</keyword>
<keyword evidence="6" id="KW-0496">Mitochondrion</keyword>
<dbReference type="EMBL" id="AFYH01189618">
    <property type="status" value="NOT_ANNOTATED_CDS"/>
    <property type="molecule type" value="Genomic_DNA"/>
</dbReference>
<dbReference type="Proteomes" id="UP000008672">
    <property type="component" value="Unassembled WGS sequence"/>
</dbReference>
<dbReference type="InterPro" id="IPR023267">
    <property type="entry name" value="RCMT"/>
</dbReference>
<dbReference type="EMBL" id="AFYH01189620">
    <property type="status" value="NOT_ANNOTATED_CDS"/>
    <property type="molecule type" value="Genomic_DNA"/>
</dbReference>
<dbReference type="PROSITE" id="PS51686">
    <property type="entry name" value="SAM_MT_RSMB_NOP"/>
    <property type="match status" value="1"/>
</dbReference>
<feature type="region of interest" description="Disordered" evidence="8">
    <location>
        <begin position="52"/>
        <end position="75"/>
    </location>
</feature>
<evidence type="ECO:0000313" key="10">
    <source>
        <dbReference type="Ensembl" id="ENSLACP00000006609.1"/>
    </source>
</evidence>
<evidence type="ECO:0000256" key="4">
    <source>
        <dbReference type="ARBA" id="ARBA00022691"/>
    </source>
</evidence>
<dbReference type="CTD" id="63899"/>
<accession>H3AAD8</accession>
<evidence type="ECO:0000259" key="9">
    <source>
        <dbReference type="PROSITE" id="PS51686"/>
    </source>
</evidence>
<dbReference type="CDD" id="cd02440">
    <property type="entry name" value="AdoMet_MTases"/>
    <property type="match status" value="1"/>
</dbReference>
<keyword evidence="4 7" id="KW-0949">S-adenosyl-L-methionine</keyword>
<dbReference type="GO" id="GO:0031167">
    <property type="term" value="P:rRNA methylation"/>
    <property type="evidence" value="ECO:0007669"/>
    <property type="project" value="TreeGrafter"/>
</dbReference>
<dbReference type="InParanoid" id="H3AAD8"/>
<dbReference type="FunFam" id="3.40.50.150:FF:000055">
    <property type="entry name" value="5-methylcytosine rRNA methyltransferase NSUN4"/>
    <property type="match status" value="1"/>
</dbReference>
<dbReference type="eggNOG" id="KOG2198">
    <property type="taxonomic scope" value="Eukaryota"/>
</dbReference>
<dbReference type="GO" id="GO:0003723">
    <property type="term" value="F:RNA binding"/>
    <property type="evidence" value="ECO:0007669"/>
    <property type="project" value="UniProtKB-UniRule"/>
</dbReference>
<keyword evidence="5 7" id="KW-0694">RNA-binding</keyword>
<dbReference type="GO" id="GO:0005762">
    <property type="term" value="C:mitochondrial large ribosomal subunit"/>
    <property type="evidence" value="ECO:0007669"/>
    <property type="project" value="TreeGrafter"/>
</dbReference>
<dbReference type="GeneID" id="102350296"/>
<feature type="binding site" evidence="7">
    <location>
        <begin position="201"/>
        <end position="207"/>
    </location>
    <ligand>
        <name>S-adenosyl-L-methionine</name>
        <dbReference type="ChEBI" id="CHEBI:59789"/>
    </ligand>
</feature>
<dbReference type="FunCoup" id="H3AAD8">
    <property type="interactions" value="922"/>
</dbReference>
<dbReference type="GO" id="GO:0008173">
    <property type="term" value="F:RNA methyltransferase activity"/>
    <property type="evidence" value="ECO:0007669"/>
    <property type="project" value="InterPro"/>
</dbReference>
<dbReference type="PRINTS" id="PR02008">
    <property type="entry name" value="RCMTFAMILY"/>
</dbReference>
<dbReference type="Gene3D" id="6.20.240.40">
    <property type="match status" value="1"/>
</dbReference>
<dbReference type="AlphaFoldDB" id="H3AAD8"/>
<dbReference type="Ensembl" id="ENSLACT00000006663.1">
    <property type="protein sequence ID" value="ENSLACP00000006609.1"/>
    <property type="gene ID" value="ENSLACG00000005861.1"/>
</dbReference>
<reference evidence="10" key="3">
    <citation type="submission" date="2025-09" db="UniProtKB">
        <authorList>
            <consortium name="Ensembl"/>
        </authorList>
    </citation>
    <scope>IDENTIFICATION</scope>
</reference>
<dbReference type="Gene3D" id="3.40.50.150">
    <property type="entry name" value="Vaccinia Virus protein VP39"/>
    <property type="match status" value="1"/>
</dbReference>
<dbReference type="EMBL" id="AFYH01189617">
    <property type="status" value="NOT_ANNOTATED_CDS"/>
    <property type="molecule type" value="Genomic_DNA"/>
</dbReference>
<dbReference type="InterPro" id="IPR049560">
    <property type="entry name" value="MeTrfase_RsmB-F_NOP2_cat"/>
</dbReference>
<comment type="similarity">
    <text evidence="7">Belongs to the class I-like SAM-binding methyltransferase superfamily. RsmB/NOP family.</text>
</comment>
<feature type="compositionally biased region" description="Low complexity" evidence="8">
    <location>
        <begin position="52"/>
        <end position="61"/>
    </location>
</feature>
<sequence>MWTASRCLRWGRRGCSAATGPWAKEAAARKAVEYPAVGGRAERRRWCACADSAQSPDSQSSEVKDGKKSDVKHRPQKQICSPVLEHFDKQYSQELGDSWNSVKETLLSPSCWQYAVLLNRFRFCSKLERHLESLGYQSLFKGAPAVPQLAPQCYISRTQCRFPAQQHQPGRLKEYYLLNAASLLPVLALEVKRGDRVLDMCAAPGGKSVALLQCATPGHLVCNEYDGLRLRRLSKTLDSFIPEDLKSTIAVAHLDGRQFGHLQPEAYNKVLVDAPCSNDRSWLYSSDALQAAVRIAHRAQLPALQIQLLRSAIAALRPGGTVVYSTCTLSRAENSEVIARILNSCDSVHPVDLTELSKAFSDEFTLATGIPHGLLVLPDKDKTWGPMYVAKLKKIC</sequence>
<dbReference type="KEGG" id="lcm:102350296"/>
<reference evidence="11" key="1">
    <citation type="submission" date="2011-08" db="EMBL/GenBank/DDBJ databases">
        <title>The draft genome of Latimeria chalumnae.</title>
        <authorList>
            <person name="Di Palma F."/>
            <person name="Alfoldi J."/>
            <person name="Johnson J."/>
            <person name="Berlin A."/>
            <person name="Gnerre S."/>
            <person name="Jaffe D."/>
            <person name="MacCallum I."/>
            <person name="Young S."/>
            <person name="Walker B.J."/>
            <person name="Lander E."/>
            <person name="Lindblad-Toh K."/>
        </authorList>
    </citation>
    <scope>NUCLEOTIDE SEQUENCE [LARGE SCALE GENOMIC DNA]</scope>
    <source>
        <strain evidence="11">Wild caught</strain>
    </source>
</reference>
<dbReference type="GeneTree" id="ENSGT00940000153665"/>
<dbReference type="RefSeq" id="XP_006007997.1">
    <property type="nucleotide sequence ID" value="XM_006007935.3"/>
</dbReference>
<dbReference type="InterPro" id="IPR029063">
    <property type="entry name" value="SAM-dependent_MTases_sf"/>
</dbReference>
<dbReference type="InterPro" id="IPR001678">
    <property type="entry name" value="MeTrfase_RsmB-F_NOP2_dom"/>
</dbReference>
<dbReference type="PANTHER" id="PTHR22808">
    <property type="entry name" value="NCL1 YEAST -RELATED NOL1/NOP2/FMU SUN DOMAIN-CONTAINING"/>
    <property type="match status" value="1"/>
</dbReference>
<evidence type="ECO:0000256" key="6">
    <source>
        <dbReference type="ARBA" id="ARBA00023128"/>
    </source>
</evidence>
<feature type="binding site" evidence="7">
    <location>
        <position position="224"/>
    </location>
    <ligand>
        <name>S-adenosyl-L-methionine</name>
        <dbReference type="ChEBI" id="CHEBI:59789"/>
    </ligand>
</feature>
<keyword evidence="11" id="KW-1185">Reference proteome</keyword>
<name>H3AAD8_LATCH</name>
<evidence type="ECO:0000313" key="11">
    <source>
        <dbReference type="Proteomes" id="UP000008672"/>
    </source>
</evidence>
<gene>
    <name evidence="10" type="primary">NSUN3</name>
</gene>
<feature type="binding site" evidence="7">
    <location>
        <position position="273"/>
    </location>
    <ligand>
        <name>S-adenosyl-L-methionine</name>
        <dbReference type="ChEBI" id="CHEBI:59789"/>
    </ligand>
</feature>
<protein>
    <submittedName>
        <fullName evidence="10">NOP2/Sun RNA methyltransferase 3</fullName>
    </submittedName>
</protein>
<dbReference type="STRING" id="7897.ENSLACP00000006609"/>
<dbReference type="Pfam" id="PF01189">
    <property type="entry name" value="Methyltr_RsmB-F"/>
    <property type="match status" value="1"/>
</dbReference>
<proteinExistence type="inferred from homology"/>
<dbReference type="OMA" id="YFHCNEY"/>